<dbReference type="GO" id="GO:0046872">
    <property type="term" value="F:metal ion binding"/>
    <property type="evidence" value="ECO:0007669"/>
    <property type="project" value="UniProtKB-KW"/>
</dbReference>
<proteinExistence type="inferred from homology"/>
<dbReference type="InterPro" id="IPR042098">
    <property type="entry name" value="TauD-like_sf"/>
</dbReference>
<organism evidence="7 8">
    <name type="scientific">Reyranella soli</name>
    <dbReference type="NCBI Taxonomy" id="1230389"/>
    <lineage>
        <taxon>Bacteria</taxon>
        <taxon>Pseudomonadati</taxon>
        <taxon>Pseudomonadota</taxon>
        <taxon>Alphaproteobacteria</taxon>
        <taxon>Hyphomicrobiales</taxon>
        <taxon>Reyranellaceae</taxon>
        <taxon>Reyranella</taxon>
    </lineage>
</organism>
<dbReference type="Pfam" id="PF02668">
    <property type="entry name" value="TauD"/>
    <property type="match status" value="1"/>
</dbReference>
<dbReference type="GO" id="GO:0000908">
    <property type="term" value="F:taurine dioxygenase activity"/>
    <property type="evidence" value="ECO:0007669"/>
    <property type="project" value="TreeGrafter"/>
</dbReference>
<reference evidence="7 8" key="1">
    <citation type="submission" date="2019-07" db="EMBL/GenBank/DDBJ databases">
        <title>Whole genome shotgun sequence of Reyranella soli NBRC 108950.</title>
        <authorList>
            <person name="Hosoyama A."/>
            <person name="Uohara A."/>
            <person name="Ohji S."/>
            <person name="Ichikawa N."/>
        </authorList>
    </citation>
    <scope>NUCLEOTIDE SEQUENCE [LARGE SCALE GENOMIC DNA]</scope>
    <source>
        <strain evidence="7 8">NBRC 108950</strain>
    </source>
</reference>
<evidence type="ECO:0000256" key="2">
    <source>
        <dbReference type="ARBA" id="ARBA00022723"/>
    </source>
</evidence>
<dbReference type="GO" id="GO:0006790">
    <property type="term" value="P:sulfur compound metabolic process"/>
    <property type="evidence" value="ECO:0007669"/>
    <property type="project" value="TreeGrafter"/>
</dbReference>
<dbReference type="Gene3D" id="3.60.130.10">
    <property type="entry name" value="Clavaminate synthase-like"/>
    <property type="match status" value="1"/>
</dbReference>
<sequence length="293" mass="32670">MSVAAARLPTQAMRIEKVKEHIGAIVTGIDLAHPLDGATRKRLYDAVVENVVLVIRGQEHLTPGQLQAAGEMFGELMEDQNRRYLVDGFPLISVLDNRHLDSKGQPAKVGGNATWHTDHTNQELPPKFTMLYAVAVPDRGGGTSVCNARDGYEALPDDVKLRIVDAKTENTLISSARMKTGNPDIVKAQLASTKPPTVHPLVRTHPETGTKAAWFHKAKTETVTGMSPEETQDFLQDLTDKITQPQFCYTHEYKKGDLLIIDDRASLHKAGFDYDHSQHRRLYRMLVRGDRPY</sequence>
<evidence type="ECO:0000313" key="7">
    <source>
        <dbReference type="EMBL" id="GEP54923.1"/>
    </source>
</evidence>
<feature type="domain" description="TauD/TfdA-like" evidence="6">
    <location>
        <begin position="15"/>
        <end position="285"/>
    </location>
</feature>
<dbReference type="InterPro" id="IPR051323">
    <property type="entry name" value="AtsK-like"/>
</dbReference>
<protein>
    <recommendedName>
        <fullName evidence="6">TauD/TfdA-like domain-containing protein</fullName>
    </recommendedName>
</protein>
<evidence type="ECO:0000256" key="4">
    <source>
        <dbReference type="ARBA" id="ARBA00023002"/>
    </source>
</evidence>
<dbReference type="SUPFAM" id="SSF51197">
    <property type="entry name" value="Clavaminate synthase-like"/>
    <property type="match status" value="1"/>
</dbReference>
<evidence type="ECO:0000256" key="1">
    <source>
        <dbReference type="ARBA" id="ARBA00005896"/>
    </source>
</evidence>
<keyword evidence="4" id="KW-0560">Oxidoreductase</keyword>
<evidence type="ECO:0000256" key="3">
    <source>
        <dbReference type="ARBA" id="ARBA00022964"/>
    </source>
</evidence>
<comment type="similarity">
    <text evidence="1">Belongs to the TfdA dioxygenase family.</text>
</comment>
<accession>A0A512N7P1</accession>
<dbReference type="RefSeq" id="WP_170302972.1">
    <property type="nucleotide sequence ID" value="NZ_BKAJ01000033.1"/>
</dbReference>
<dbReference type="EMBL" id="BKAJ01000033">
    <property type="protein sequence ID" value="GEP54923.1"/>
    <property type="molecule type" value="Genomic_DNA"/>
</dbReference>
<comment type="caution">
    <text evidence="7">The sequence shown here is derived from an EMBL/GenBank/DDBJ whole genome shotgun (WGS) entry which is preliminary data.</text>
</comment>
<evidence type="ECO:0000313" key="8">
    <source>
        <dbReference type="Proteomes" id="UP000321058"/>
    </source>
</evidence>
<dbReference type="PANTHER" id="PTHR30468">
    <property type="entry name" value="ALPHA-KETOGLUTARATE-DEPENDENT SULFONATE DIOXYGENASE"/>
    <property type="match status" value="1"/>
</dbReference>
<evidence type="ECO:0000259" key="6">
    <source>
        <dbReference type="Pfam" id="PF02668"/>
    </source>
</evidence>
<dbReference type="GO" id="GO:0005737">
    <property type="term" value="C:cytoplasm"/>
    <property type="evidence" value="ECO:0007669"/>
    <property type="project" value="TreeGrafter"/>
</dbReference>
<evidence type="ECO:0000256" key="5">
    <source>
        <dbReference type="ARBA" id="ARBA00023004"/>
    </source>
</evidence>
<keyword evidence="3" id="KW-0223">Dioxygenase</keyword>
<name>A0A512N7P1_9HYPH</name>
<gene>
    <name evidence="7" type="ORF">RSO01_20890</name>
</gene>
<keyword evidence="5" id="KW-0408">Iron</keyword>
<dbReference type="AlphaFoldDB" id="A0A512N7P1"/>
<keyword evidence="8" id="KW-1185">Reference proteome</keyword>
<dbReference type="PANTHER" id="PTHR30468:SF1">
    <property type="entry name" value="ALPHA-KETOGLUTARATE-DEPENDENT SULFONATE DIOXYGENASE"/>
    <property type="match status" value="1"/>
</dbReference>
<keyword evidence="2" id="KW-0479">Metal-binding</keyword>
<dbReference type="InterPro" id="IPR003819">
    <property type="entry name" value="TauD/TfdA-like"/>
</dbReference>
<dbReference type="Proteomes" id="UP000321058">
    <property type="component" value="Unassembled WGS sequence"/>
</dbReference>